<organism evidence="2 3">
    <name type="scientific">Spirodela intermedia</name>
    <name type="common">Intermediate duckweed</name>
    <dbReference type="NCBI Taxonomy" id="51605"/>
    <lineage>
        <taxon>Eukaryota</taxon>
        <taxon>Viridiplantae</taxon>
        <taxon>Streptophyta</taxon>
        <taxon>Embryophyta</taxon>
        <taxon>Tracheophyta</taxon>
        <taxon>Spermatophyta</taxon>
        <taxon>Magnoliopsida</taxon>
        <taxon>Liliopsida</taxon>
        <taxon>Araceae</taxon>
        <taxon>Lemnoideae</taxon>
        <taxon>Spirodela</taxon>
    </lineage>
</organism>
<gene>
    <name evidence="2" type="ORF">SI7747_UN020732</name>
</gene>
<accession>A0ABN7E932</accession>
<name>A0ABN7E932_SPIIN</name>
<sequence>MRGPPPSNSSPSGDSRRRARSRRFSAPPVFFCFSLRVHKKKLTLILFSSCRIF</sequence>
<feature type="region of interest" description="Disordered" evidence="1">
    <location>
        <begin position="1"/>
        <end position="21"/>
    </location>
</feature>
<dbReference type="EMBL" id="CACRZD030000104">
    <property type="protein sequence ID" value="CAA6674374.1"/>
    <property type="molecule type" value="Genomic_DNA"/>
</dbReference>
<comment type="caution">
    <text evidence="2">The sequence shown here is derived from an EMBL/GenBank/DDBJ whole genome shotgun (WGS) entry which is preliminary data.</text>
</comment>
<evidence type="ECO:0000256" key="1">
    <source>
        <dbReference type="SAM" id="MobiDB-lite"/>
    </source>
</evidence>
<proteinExistence type="predicted"/>
<evidence type="ECO:0000313" key="3">
    <source>
        <dbReference type="Proteomes" id="UP001189122"/>
    </source>
</evidence>
<protein>
    <submittedName>
        <fullName evidence="2">Uncharacterized protein</fullName>
    </submittedName>
</protein>
<evidence type="ECO:0000313" key="2">
    <source>
        <dbReference type="EMBL" id="CAA6674374.1"/>
    </source>
</evidence>
<reference evidence="3" key="1">
    <citation type="journal article" date="2020" name="Sci. Rep.">
        <title>Chromosome-scale genome assembly for the duckweed Spirodela intermedia, integrating cytogenetic maps, PacBio and Oxford Nanopore libraries.</title>
        <authorList>
            <person name="Hoang P.T.N."/>
            <person name="Fiebig A."/>
            <person name="Novak P."/>
            <person name="Macas J."/>
            <person name="Cao H.X."/>
            <person name="Stepanenko A."/>
            <person name="Chen G."/>
            <person name="Borisjuk N."/>
            <person name="Scholz U."/>
            <person name="Schubert I."/>
        </authorList>
    </citation>
    <scope>NUCLEOTIDE SEQUENCE [LARGE SCALE GENOMIC DNA]</scope>
</reference>
<keyword evidence="3" id="KW-1185">Reference proteome</keyword>
<dbReference type="Proteomes" id="UP001189122">
    <property type="component" value="Unassembled WGS sequence"/>
</dbReference>